<evidence type="ECO:0000256" key="6">
    <source>
        <dbReference type="ARBA" id="ARBA00022705"/>
    </source>
</evidence>
<dbReference type="Gene3D" id="3.70.10.10">
    <property type="match status" value="1"/>
</dbReference>
<evidence type="ECO:0000313" key="14">
    <source>
        <dbReference type="EMBL" id="CAB4636809.1"/>
    </source>
</evidence>
<evidence type="ECO:0000313" key="13">
    <source>
        <dbReference type="EMBL" id="CAB4566060.1"/>
    </source>
</evidence>
<evidence type="ECO:0000313" key="12">
    <source>
        <dbReference type="EMBL" id="CAB4546156.1"/>
    </source>
</evidence>
<reference evidence="13" key="1">
    <citation type="submission" date="2020-05" db="EMBL/GenBank/DDBJ databases">
        <authorList>
            <person name="Chiriac C."/>
            <person name="Salcher M."/>
            <person name="Ghai R."/>
            <person name="Kavagutti S V."/>
        </authorList>
    </citation>
    <scope>NUCLEOTIDE SEQUENCE</scope>
</reference>
<dbReference type="InterPro" id="IPR022634">
    <property type="entry name" value="DNA_polIII_beta_N"/>
</dbReference>
<keyword evidence="3" id="KW-0963">Cytoplasm</keyword>
<keyword evidence="6" id="KW-0235">DNA replication</keyword>
<evidence type="ECO:0000259" key="10">
    <source>
        <dbReference type="Pfam" id="PF02767"/>
    </source>
</evidence>
<dbReference type="SUPFAM" id="SSF55979">
    <property type="entry name" value="DNA clamp"/>
    <property type="match status" value="3"/>
</dbReference>
<dbReference type="EMBL" id="CAEZVV010000009">
    <property type="protein sequence ID" value="CAB4636809.1"/>
    <property type="molecule type" value="Genomic_DNA"/>
</dbReference>
<dbReference type="InterPro" id="IPR046938">
    <property type="entry name" value="DNA_clamp_sf"/>
</dbReference>
<dbReference type="PIRSF" id="PIRSF000804">
    <property type="entry name" value="DNA_pol_III_b"/>
    <property type="match status" value="1"/>
</dbReference>
<comment type="subcellular location">
    <subcellularLocation>
        <location evidence="1">Cytoplasm</location>
    </subcellularLocation>
</comment>
<dbReference type="GO" id="GO:0005737">
    <property type="term" value="C:cytoplasm"/>
    <property type="evidence" value="ECO:0007669"/>
    <property type="project" value="UniProtKB-SubCell"/>
</dbReference>
<keyword evidence="4" id="KW-0808">Transferase</keyword>
<dbReference type="Pfam" id="PF02768">
    <property type="entry name" value="DNA_pol3_beta_3"/>
    <property type="match status" value="1"/>
</dbReference>
<evidence type="ECO:0000256" key="8">
    <source>
        <dbReference type="ARBA" id="ARBA00023125"/>
    </source>
</evidence>
<dbReference type="InterPro" id="IPR022637">
    <property type="entry name" value="DNA_polIII_beta_cen"/>
</dbReference>
<dbReference type="Pfam" id="PF00712">
    <property type="entry name" value="DNA_pol3_beta"/>
    <property type="match status" value="1"/>
</dbReference>
<dbReference type="GO" id="GO:0003677">
    <property type="term" value="F:DNA binding"/>
    <property type="evidence" value="ECO:0007669"/>
    <property type="project" value="UniProtKB-KW"/>
</dbReference>
<dbReference type="EMBL" id="CAEZSU010000040">
    <property type="protein sequence ID" value="CAB4546156.1"/>
    <property type="molecule type" value="Genomic_DNA"/>
</dbReference>
<dbReference type="EMBL" id="CAEZTR010000007">
    <property type="protein sequence ID" value="CAB4566060.1"/>
    <property type="molecule type" value="Genomic_DNA"/>
</dbReference>
<accession>A0A6J6DPA3</accession>
<evidence type="ECO:0000256" key="7">
    <source>
        <dbReference type="ARBA" id="ARBA00022932"/>
    </source>
</evidence>
<dbReference type="EMBL" id="CAEZXE010000022">
    <property type="protein sequence ID" value="CAB4671954.1"/>
    <property type="molecule type" value="Genomic_DNA"/>
</dbReference>
<evidence type="ECO:0000313" key="15">
    <source>
        <dbReference type="EMBL" id="CAB4671954.1"/>
    </source>
</evidence>
<organism evidence="13">
    <name type="scientific">freshwater metagenome</name>
    <dbReference type="NCBI Taxonomy" id="449393"/>
    <lineage>
        <taxon>unclassified sequences</taxon>
        <taxon>metagenomes</taxon>
        <taxon>ecological metagenomes</taxon>
    </lineage>
</organism>
<name>A0A6J6DPA3_9ZZZZ</name>
<dbReference type="Pfam" id="PF02767">
    <property type="entry name" value="DNA_pol3_beta_2"/>
    <property type="match status" value="1"/>
</dbReference>
<keyword evidence="5" id="KW-0548">Nucleotidyltransferase</keyword>
<evidence type="ECO:0000256" key="3">
    <source>
        <dbReference type="ARBA" id="ARBA00022490"/>
    </source>
</evidence>
<dbReference type="GO" id="GO:0003887">
    <property type="term" value="F:DNA-directed DNA polymerase activity"/>
    <property type="evidence" value="ECO:0007669"/>
    <property type="project" value="UniProtKB-KW"/>
</dbReference>
<feature type="domain" description="DNA polymerase III beta sliding clamp C-terminal" evidence="11">
    <location>
        <begin position="245"/>
        <end position="365"/>
    </location>
</feature>
<feature type="domain" description="DNA polymerase III beta sliding clamp N-terminal" evidence="9">
    <location>
        <begin position="1"/>
        <end position="117"/>
    </location>
</feature>
<dbReference type="AlphaFoldDB" id="A0A6J6DPA3"/>
<dbReference type="GO" id="GO:0008408">
    <property type="term" value="F:3'-5' exonuclease activity"/>
    <property type="evidence" value="ECO:0007669"/>
    <property type="project" value="InterPro"/>
</dbReference>
<comment type="similarity">
    <text evidence="2">Belongs to the beta sliding clamp family.</text>
</comment>
<keyword evidence="8" id="KW-0238">DNA-binding</keyword>
<dbReference type="PANTHER" id="PTHR30478:SF0">
    <property type="entry name" value="BETA SLIDING CLAMP"/>
    <property type="match status" value="1"/>
</dbReference>
<sequence>MKFRCERDPLVEAISVASRGVTTRSSGRQALMGLNLVLVGDQLQVTGSDLDLTIIATASVSGSRDGTVLVPSKLLTEIVRNLPEGAVTFEADDNEVRIGSGRSQFAVKTIAVDYPPMPEAPEAAVTIDAALLRDAISQVVSAASTDESRKFELTGVSIAAHGTGIRLVATDTYRLAIRDLPGTSILTEGQKVLVPSSALKELNRLLTTAENVTIRLAERHVSFEVDGVRLVSQLLDGSFPDYENLLPKSADSHPNRLTIERETFLEALKRVGLLSKENTKIRLDIKNDSVELIAESFDVGKADEVIDARHVGEELEISFNPEYLRAGIEAAPSDEITIEIARPTSPVLIRGNETDDFLYLLMPIRN</sequence>
<evidence type="ECO:0000259" key="9">
    <source>
        <dbReference type="Pfam" id="PF00712"/>
    </source>
</evidence>
<evidence type="ECO:0000259" key="11">
    <source>
        <dbReference type="Pfam" id="PF02768"/>
    </source>
</evidence>
<dbReference type="NCBIfam" id="TIGR00663">
    <property type="entry name" value="dnan"/>
    <property type="match status" value="1"/>
</dbReference>
<dbReference type="GO" id="GO:0009360">
    <property type="term" value="C:DNA polymerase III complex"/>
    <property type="evidence" value="ECO:0007669"/>
    <property type="project" value="InterPro"/>
</dbReference>
<dbReference type="Gene3D" id="3.10.150.10">
    <property type="entry name" value="DNA Polymerase III, subunit A, domain 2"/>
    <property type="match status" value="1"/>
</dbReference>
<dbReference type="PANTHER" id="PTHR30478">
    <property type="entry name" value="DNA POLYMERASE III SUBUNIT BETA"/>
    <property type="match status" value="1"/>
</dbReference>
<evidence type="ECO:0000256" key="5">
    <source>
        <dbReference type="ARBA" id="ARBA00022695"/>
    </source>
</evidence>
<proteinExistence type="inferred from homology"/>
<protein>
    <submittedName>
        <fullName evidence="13">Unannotated protein</fullName>
    </submittedName>
</protein>
<dbReference type="CDD" id="cd00140">
    <property type="entry name" value="beta_clamp"/>
    <property type="match status" value="1"/>
</dbReference>
<gene>
    <name evidence="12" type="ORF">UFOPK1495_00518</name>
    <name evidence="13" type="ORF">UFOPK1711_00216</name>
    <name evidence="14" type="ORF">UFOPK2143_00294</name>
    <name evidence="15" type="ORF">UFOPK2350_00403</name>
</gene>
<evidence type="ECO:0000256" key="1">
    <source>
        <dbReference type="ARBA" id="ARBA00004496"/>
    </source>
</evidence>
<dbReference type="GO" id="GO:0006271">
    <property type="term" value="P:DNA strand elongation involved in DNA replication"/>
    <property type="evidence" value="ECO:0007669"/>
    <property type="project" value="TreeGrafter"/>
</dbReference>
<keyword evidence="7" id="KW-0239">DNA-directed DNA polymerase</keyword>
<dbReference type="InterPro" id="IPR001001">
    <property type="entry name" value="DNA_polIII_beta"/>
</dbReference>
<feature type="domain" description="DNA polymerase III beta sliding clamp central" evidence="10">
    <location>
        <begin position="127"/>
        <end position="241"/>
    </location>
</feature>
<evidence type="ECO:0000256" key="2">
    <source>
        <dbReference type="ARBA" id="ARBA00010752"/>
    </source>
</evidence>
<dbReference type="SMART" id="SM00480">
    <property type="entry name" value="POL3Bc"/>
    <property type="match status" value="1"/>
</dbReference>
<evidence type="ECO:0000256" key="4">
    <source>
        <dbReference type="ARBA" id="ARBA00022679"/>
    </source>
</evidence>
<dbReference type="InterPro" id="IPR022635">
    <property type="entry name" value="DNA_polIII_beta_C"/>
</dbReference>